<dbReference type="KEGG" id="mee:DA075_11770"/>
<accession>A0A2R4WIZ7</accession>
<evidence type="ECO:0000313" key="3">
    <source>
        <dbReference type="Proteomes" id="UP000244755"/>
    </source>
</evidence>
<dbReference type="GO" id="GO:0038023">
    <property type="term" value="F:signaling receptor activity"/>
    <property type="evidence" value="ECO:0007669"/>
    <property type="project" value="InterPro"/>
</dbReference>
<dbReference type="InterPro" id="IPR006757">
    <property type="entry name" value="OGF_rcpt"/>
</dbReference>
<gene>
    <name evidence="2" type="ORF">DA075_11770</name>
</gene>
<name>A0A2R4WIZ7_9HYPH</name>
<dbReference type="Pfam" id="PF04664">
    <property type="entry name" value="OGFr_N"/>
    <property type="match status" value="1"/>
</dbReference>
<dbReference type="AlphaFoldDB" id="A0A2R4WIZ7"/>
<dbReference type="OrthoDB" id="273514at2"/>
<organism evidence="2 3">
    <name type="scientific">Methylobacterium currus</name>
    <dbReference type="NCBI Taxonomy" id="2051553"/>
    <lineage>
        <taxon>Bacteria</taxon>
        <taxon>Pseudomonadati</taxon>
        <taxon>Pseudomonadota</taxon>
        <taxon>Alphaproteobacteria</taxon>
        <taxon>Hyphomicrobiales</taxon>
        <taxon>Methylobacteriaceae</taxon>
        <taxon>Methylobacterium</taxon>
    </lineage>
</organism>
<dbReference type="GO" id="GO:0016020">
    <property type="term" value="C:membrane"/>
    <property type="evidence" value="ECO:0007669"/>
    <property type="project" value="InterPro"/>
</dbReference>
<reference evidence="2 3" key="1">
    <citation type="submission" date="2018-04" db="EMBL/GenBank/DDBJ databases">
        <title>Methylobacterium sp. PR1016A genome.</title>
        <authorList>
            <person name="Park W."/>
        </authorList>
    </citation>
    <scope>NUCLEOTIDE SEQUENCE [LARGE SCALE GENOMIC DNA]</scope>
    <source>
        <strain evidence="2 3">PR1016A</strain>
    </source>
</reference>
<dbReference type="RefSeq" id="WP_099953384.1">
    <property type="nucleotide sequence ID" value="NZ_CP028843.1"/>
</dbReference>
<keyword evidence="3" id="KW-1185">Reference proteome</keyword>
<protein>
    <recommendedName>
        <fullName evidence="1">Opioid growth factor receptor (OGFr) conserved domain-containing protein</fullName>
    </recommendedName>
</protein>
<feature type="domain" description="Opioid growth factor receptor (OGFr) conserved" evidence="1">
    <location>
        <begin position="36"/>
        <end position="91"/>
    </location>
</feature>
<sequence>MTEASAGPVHAFLTGRGRDGRGRSLAEVLAFDDAGIEGVHDVIQWLFPLAEPSRAVPGAPVLGAAEAAAIRADPAARAGFLAARDRMLRFYAGTDGWLTALDHNHLRITRILTALRDLAGLEEAKAFHAAVLRLNDRAGSPVNPGSLEYGGRRSRPKQACV</sequence>
<dbReference type="EMBL" id="CP028843">
    <property type="protein sequence ID" value="AWB21509.1"/>
    <property type="molecule type" value="Genomic_DNA"/>
</dbReference>
<proteinExistence type="predicted"/>
<dbReference type="Proteomes" id="UP000244755">
    <property type="component" value="Chromosome 1"/>
</dbReference>
<evidence type="ECO:0000313" key="2">
    <source>
        <dbReference type="EMBL" id="AWB21509.1"/>
    </source>
</evidence>
<evidence type="ECO:0000259" key="1">
    <source>
        <dbReference type="Pfam" id="PF04664"/>
    </source>
</evidence>